<comment type="caution">
    <text evidence="1">The sequence shown here is derived from an EMBL/GenBank/DDBJ whole genome shotgun (WGS) entry which is preliminary data.</text>
</comment>
<organism evidence="1 2">
    <name type="scientific">Paenibacillus spiritus</name>
    <dbReference type="NCBI Taxonomy" id="2496557"/>
    <lineage>
        <taxon>Bacteria</taxon>
        <taxon>Bacillati</taxon>
        <taxon>Bacillota</taxon>
        <taxon>Bacilli</taxon>
        <taxon>Bacillales</taxon>
        <taxon>Paenibacillaceae</taxon>
        <taxon>Paenibacillus</taxon>
    </lineage>
</organism>
<dbReference type="EMBL" id="VYKK01000004">
    <property type="protein sequence ID" value="KAA9007273.1"/>
    <property type="molecule type" value="Genomic_DNA"/>
</dbReference>
<dbReference type="Proteomes" id="UP000367750">
    <property type="component" value="Unassembled WGS sequence"/>
</dbReference>
<reference evidence="1 2" key="1">
    <citation type="submission" date="2019-09" db="EMBL/GenBank/DDBJ databases">
        <title>Bacillus ochoae sp. nov., Paenibacillus whitsoniae sp. nov., Paenibacillus spiritus sp. nov. Isolated from the Mars Exploration Rover during spacecraft assembly.</title>
        <authorList>
            <person name="Seuylemezian A."/>
            <person name="Vaishampayan P."/>
        </authorList>
    </citation>
    <scope>NUCLEOTIDE SEQUENCE [LARGE SCALE GENOMIC DNA]</scope>
    <source>
        <strain evidence="1 2">MER_111</strain>
    </source>
</reference>
<name>A0A5J5GHS0_9BACL</name>
<accession>A0A5J5GHS0</accession>
<proteinExistence type="predicted"/>
<protein>
    <submittedName>
        <fullName evidence="1">Uncharacterized protein</fullName>
    </submittedName>
</protein>
<evidence type="ECO:0000313" key="2">
    <source>
        <dbReference type="Proteomes" id="UP000367750"/>
    </source>
</evidence>
<dbReference type="AlphaFoldDB" id="A0A5J5GHS0"/>
<sequence>MNKKYLDEIEEKFINNPAVDKSAVQAVLQHCVDEIRRLTGDYSKVIPGTHIIITANTNSHEFEINQECVVVEWDWFSEEDGEYGVEAMSVAGGEHWFVRHTDYIFK</sequence>
<evidence type="ECO:0000313" key="1">
    <source>
        <dbReference type="EMBL" id="KAA9007273.1"/>
    </source>
</evidence>
<keyword evidence="2" id="KW-1185">Reference proteome</keyword>
<dbReference type="RefSeq" id="WP_150456563.1">
    <property type="nucleotide sequence ID" value="NZ_VYKK01000004.1"/>
</dbReference>
<gene>
    <name evidence="1" type="ORF">F4V43_01955</name>
</gene>
<dbReference type="OrthoDB" id="2620577at2"/>